<dbReference type="EMBL" id="CACVKT020008450">
    <property type="protein sequence ID" value="CAC5415598.1"/>
    <property type="molecule type" value="Genomic_DNA"/>
</dbReference>
<dbReference type="Proteomes" id="UP000507470">
    <property type="component" value="Unassembled WGS sequence"/>
</dbReference>
<protein>
    <recommendedName>
        <fullName evidence="10">Cadherin domain-containing protein</fullName>
    </recommendedName>
</protein>
<dbReference type="InterPro" id="IPR020894">
    <property type="entry name" value="Cadherin_CS"/>
</dbReference>
<dbReference type="GO" id="GO:0005886">
    <property type="term" value="C:plasma membrane"/>
    <property type="evidence" value="ECO:0007669"/>
    <property type="project" value="InterPro"/>
</dbReference>
<dbReference type="AlphaFoldDB" id="A0A6J8E699"/>
<reference evidence="11 12" key="1">
    <citation type="submission" date="2020-06" db="EMBL/GenBank/DDBJ databases">
        <authorList>
            <person name="Li R."/>
            <person name="Bekaert M."/>
        </authorList>
    </citation>
    <scope>NUCLEOTIDE SEQUENCE [LARGE SCALE GENOMIC DNA]</scope>
    <source>
        <strain evidence="12">wild</strain>
    </source>
</reference>
<dbReference type="InterPro" id="IPR050174">
    <property type="entry name" value="Protocadherin/Cadherin-CA"/>
</dbReference>
<keyword evidence="2" id="KW-0812">Transmembrane</keyword>
<evidence type="ECO:0000256" key="3">
    <source>
        <dbReference type="ARBA" id="ARBA00022737"/>
    </source>
</evidence>
<dbReference type="GO" id="GO:0005509">
    <property type="term" value="F:calcium ion binding"/>
    <property type="evidence" value="ECO:0007669"/>
    <property type="project" value="UniProtKB-UniRule"/>
</dbReference>
<dbReference type="SMART" id="SM00112">
    <property type="entry name" value="CA"/>
    <property type="match status" value="3"/>
</dbReference>
<evidence type="ECO:0000256" key="7">
    <source>
        <dbReference type="ARBA" id="ARBA00023136"/>
    </source>
</evidence>
<keyword evidence="8" id="KW-0325">Glycoprotein</keyword>
<dbReference type="PRINTS" id="PR00205">
    <property type="entry name" value="CADHERIN"/>
</dbReference>
<dbReference type="OrthoDB" id="6104319at2759"/>
<evidence type="ECO:0000313" key="11">
    <source>
        <dbReference type="EMBL" id="CAC5415598.1"/>
    </source>
</evidence>
<evidence type="ECO:0000256" key="5">
    <source>
        <dbReference type="ARBA" id="ARBA00022889"/>
    </source>
</evidence>
<dbReference type="InterPro" id="IPR002126">
    <property type="entry name" value="Cadherin-like_dom"/>
</dbReference>
<feature type="domain" description="Cadherin" evidence="10">
    <location>
        <begin position="519"/>
        <end position="625"/>
    </location>
</feature>
<organism evidence="11 12">
    <name type="scientific">Mytilus coruscus</name>
    <name type="common">Sea mussel</name>
    <dbReference type="NCBI Taxonomy" id="42192"/>
    <lineage>
        <taxon>Eukaryota</taxon>
        <taxon>Metazoa</taxon>
        <taxon>Spiralia</taxon>
        <taxon>Lophotrochozoa</taxon>
        <taxon>Mollusca</taxon>
        <taxon>Bivalvia</taxon>
        <taxon>Autobranchia</taxon>
        <taxon>Pteriomorphia</taxon>
        <taxon>Mytilida</taxon>
        <taxon>Mytiloidea</taxon>
        <taxon>Mytilidae</taxon>
        <taxon>Mytilinae</taxon>
        <taxon>Mytilus</taxon>
    </lineage>
</organism>
<name>A0A6J8E699_MYTCO</name>
<feature type="domain" description="Cadherin" evidence="10">
    <location>
        <begin position="694"/>
        <end position="787"/>
    </location>
</feature>
<accession>A0A6J8E699</accession>
<proteinExistence type="predicted"/>
<evidence type="ECO:0000256" key="1">
    <source>
        <dbReference type="ARBA" id="ARBA00004167"/>
    </source>
</evidence>
<evidence type="ECO:0000259" key="10">
    <source>
        <dbReference type="PROSITE" id="PS50268"/>
    </source>
</evidence>
<feature type="domain" description="Cadherin" evidence="10">
    <location>
        <begin position="25"/>
        <end position="95"/>
    </location>
</feature>
<dbReference type="PROSITE" id="PS00232">
    <property type="entry name" value="CADHERIN_1"/>
    <property type="match status" value="1"/>
</dbReference>
<keyword evidence="12" id="KW-1185">Reference proteome</keyword>
<dbReference type="Gene3D" id="2.60.40.60">
    <property type="entry name" value="Cadherins"/>
    <property type="match status" value="3"/>
</dbReference>
<dbReference type="GO" id="GO:0007156">
    <property type="term" value="P:homophilic cell adhesion via plasma membrane adhesion molecules"/>
    <property type="evidence" value="ECO:0007669"/>
    <property type="project" value="InterPro"/>
</dbReference>
<evidence type="ECO:0000256" key="4">
    <source>
        <dbReference type="ARBA" id="ARBA00022837"/>
    </source>
</evidence>
<sequence>MFDILQTIPCDILHCLAVKNFKESFNINKDNGRIIIMKEINREEFPNKTIRVRATDITERDITVDCDNTSQMVSNTTEMDVRITIIDQNDNPPQFNSTYLSRGIRRNVNLKTLIIDLKVGQCPDKQDTRAVCITSNGTLSTNILFEENMKGYILIPLVATDAAGNSTTTLRIDIISDDQTAAMLIYDNKAFVQTNQDEILRILSQITGYEFVADGIESYQKDGISDAFRTYLYFHVIVENRKVASATEAKSIFDKHAGALANMAAKYKISPVQEYKETLQQPAAGVPTTYILIGVIGLLGCTVLHNTDIKECQPGTNIYARSTNPLLNREEDLSNIDYDRFDIDDDIESVTSYDSHQFKKGEEILGEEEKGTTLDMYEDEIVVQHGDIDALAMVLEQHKQEKAACRESSIQSEMLNGQLSTEDFTHSFDNEGFQLSFSTNAILVHKPPIIHTNHPYLNIRENSPIGTEFVVIDASSQTNDVVKVIPHNNATAARISLIPVKVGVNSTYRAVTKLIPDREGLTVGTKALHVTALDADEGPNAAITYSMKPHLVTHPSSRYNAFGINPSTGDIILKEALQHGQTVYHYQVNATDGGIPQHVASALVDISILDFEYTTALVIHKPPIIHTNHPYLNIKENSRVGTEFVIIDASSQTNDTVTVTTHDNATASRVFLFPTRLGINSTYRVALKKIPDREGLAVGSKILHVTAMDADEGPNAAITYSMSPYQVPSPSSRYKAFVIDPITGDITLKEDLQHGHTTYHYQVNATDNGVPKQSSSTLVNIEIFDFNALG</sequence>
<evidence type="ECO:0000256" key="2">
    <source>
        <dbReference type="ARBA" id="ARBA00022692"/>
    </source>
</evidence>
<dbReference type="FunFam" id="2.60.40.60:FF:000116">
    <property type="entry name" value="Dachsous cadherin-related 2"/>
    <property type="match status" value="1"/>
</dbReference>
<dbReference type="SUPFAM" id="SSF49313">
    <property type="entry name" value="Cadherin-like"/>
    <property type="match status" value="4"/>
</dbReference>
<dbReference type="InterPro" id="IPR015919">
    <property type="entry name" value="Cadherin-like_sf"/>
</dbReference>
<dbReference type="CDD" id="cd11304">
    <property type="entry name" value="Cadherin_repeat"/>
    <property type="match status" value="3"/>
</dbReference>
<dbReference type="PROSITE" id="PS50268">
    <property type="entry name" value="CADHERIN_2"/>
    <property type="match status" value="3"/>
</dbReference>
<evidence type="ECO:0000256" key="9">
    <source>
        <dbReference type="PROSITE-ProRule" id="PRU00043"/>
    </source>
</evidence>
<dbReference type="Pfam" id="PF00028">
    <property type="entry name" value="Cadherin"/>
    <property type="match status" value="2"/>
</dbReference>
<keyword evidence="7" id="KW-0472">Membrane</keyword>
<keyword evidence="6" id="KW-1133">Transmembrane helix</keyword>
<evidence type="ECO:0000256" key="6">
    <source>
        <dbReference type="ARBA" id="ARBA00022989"/>
    </source>
</evidence>
<keyword evidence="4 9" id="KW-0106">Calcium</keyword>
<evidence type="ECO:0000256" key="8">
    <source>
        <dbReference type="ARBA" id="ARBA00023180"/>
    </source>
</evidence>
<comment type="subcellular location">
    <subcellularLocation>
        <location evidence="1">Membrane</location>
        <topology evidence="1">Single-pass membrane protein</topology>
    </subcellularLocation>
</comment>
<dbReference type="PANTHER" id="PTHR24028:SF328">
    <property type="entry name" value="CADHERIN-3"/>
    <property type="match status" value="1"/>
</dbReference>
<keyword evidence="5" id="KW-0130">Cell adhesion</keyword>
<evidence type="ECO:0000313" key="12">
    <source>
        <dbReference type="Proteomes" id="UP000507470"/>
    </source>
</evidence>
<dbReference type="PANTHER" id="PTHR24028">
    <property type="entry name" value="CADHERIN-87A"/>
    <property type="match status" value="1"/>
</dbReference>
<keyword evidence="3" id="KW-0677">Repeat</keyword>
<gene>
    <name evidence="11" type="ORF">MCOR_48286</name>
</gene>